<keyword evidence="4" id="KW-1185">Reference proteome</keyword>
<feature type="region of interest" description="Disordered" evidence="1">
    <location>
        <begin position="496"/>
        <end position="523"/>
    </location>
</feature>
<dbReference type="InterPro" id="IPR025999">
    <property type="entry name" value="MCRS_N"/>
</dbReference>
<dbReference type="EMBL" id="JAUIZM010000010">
    <property type="protein sequence ID" value="KAK1362330.1"/>
    <property type="molecule type" value="Genomic_DNA"/>
</dbReference>
<dbReference type="GO" id="GO:0044545">
    <property type="term" value="C:NSL complex"/>
    <property type="evidence" value="ECO:0007669"/>
    <property type="project" value="TreeGrafter"/>
</dbReference>
<feature type="domain" description="Microspherule protein N-terminal" evidence="2">
    <location>
        <begin position="10"/>
        <end position="55"/>
    </location>
</feature>
<feature type="compositionally biased region" description="Polar residues" evidence="1">
    <location>
        <begin position="496"/>
        <end position="512"/>
    </location>
</feature>
<dbReference type="GO" id="GO:0071339">
    <property type="term" value="C:MLL1 complex"/>
    <property type="evidence" value="ECO:0007669"/>
    <property type="project" value="InterPro"/>
</dbReference>
<dbReference type="AlphaFoldDB" id="A0AAD8H7L3"/>
<name>A0AAD8H7L3_9APIA</name>
<dbReference type="Pfam" id="PF13325">
    <property type="entry name" value="MCRS_N"/>
    <property type="match status" value="1"/>
</dbReference>
<dbReference type="PANTHER" id="PTHR13233">
    <property type="entry name" value="MICROSPHERULE PROTEIN 1"/>
    <property type="match status" value="1"/>
</dbReference>
<reference evidence="3" key="1">
    <citation type="submission" date="2023-02" db="EMBL/GenBank/DDBJ databases">
        <title>Genome of toxic invasive species Heracleum sosnowskyi carries increased number of genes despite the absence of recent whole-genome duplications.</title>
        <authorList>
            <person name="Schelkunov M."/>
            <person name="Shtratnikova V."/>
            <person name="Makarenko M."/>
            <person name="Klepikova A."/>
            <person name="Omelchenko D."/>
            <person name="Novikova G."/>
            <person name="Obukhova E."/>
            <person name="Bogdanov V."/>
            <person name="Penin A."/>
            <person name="Logacheva M."/>
        </authorList>
    </citation>
    <scope>NUCLEOTIDE SEQUENCE</scope>
    <source>
        <strain evidence="3">Hsosn_3</strain>
        <tissue evidence="3">Leaf</tissue>
    </source>
</reference>
<dbReference type="GO" id="GO:0002151">
    <property type="term" value="F:G-quadruplex RNA binding"/>
    <property type="evidence" value="ECO:0007669"/>
    <property type="project" value="InterPro"/>
</dbReference>
<evidence type="ECO:0000256" key="1">
    <source>
        <dbReference type="SAM" id="MobiDB-lite"/>
    </source>
</evidence>
<gene>
    <name evidence="3" type="ORF">POM88_046804</name>
</gene>
<evidence type="ECO:0000259" key="2">
    <source>
        <dbReference type="Pfam" id="PF13325"/>
    </source>
</evidence>
<reference evidence="3" key="2">
    <citation type="submission" date="2023-05" db="EMBL/GenBank/DDBJ databases">
        <authorList>
            <person name="Schelkunov M.I."/>
        </authorList>
    </citation>
    <scope>NUCLEOTIDE SEQUENCE</scope>
    <source>
        <strain evidence="3">Hsosn_3</strain>
        <tissue evidence="3">Leaf</tissue>
    </source>
</reference>
<dbReference type="InterPro" id="IPR037912">
    <property type="entry name" value="MCRS1"/>
</dbReference>
<accession>A0AAD8H7L3</accession>
<protein>
    <recommendedName>
        <fullName evidence="2">Microspherule protein N-terminal domain-containing protein</fullName>
    </recommendedName>
</protein>
<dbReference type="Proteomes" id="UP001237642">
    <property type="component" value="Unassembled WGS sequence"/>
</dbReference>
<comment type="caution">
    <text evidence="3">The sequence shown here is derived from an EMBL/GenBank/DDBJ whole genome shotgun (WGS) entry which is preliminary data.</text>
</comment>
<dbReference type="GO" id="GO:0045944">
    <property type="term" value="P:positive regulation of transcription by RNA polymerase II"/>
    <property type="evidence" value="ECO:0007669"/>
    <property type="project" value="TreeGrafter"/>
</dbReference>
<organism evidence="3 4">
    <name type="scientific">Heracleum sosnowskyi</name>
    <dbReference type="NCBI Taxonomy" id="360622"/>
    <lineage>
        <taxon>Eukaryota</taxon>
        <taxon>Viridiplantae</taxon>
        <taxon>Streptophyta</taxon>
        <taxon>Embryophyta</taxon>
        <taxon>Tracheophyta</taxon>
        <taxon>Spermatophyta</taxon>
        <taxon>Magnoliopsida</taxon>
        <taxon>eudicotyledons</taxon>
        <taxon>Gunneridae</taxon>
        <taxon>Pentapetalae</taxon>
        <taxon>asterids</taxon>
        <taxon>campanulids</taxon>
        <taxon>Apiales</taxon>
        <taxon>Apiaceae</taxon>
        <taxon>Apioideae</taxon>
        <taxon>apioid superclade</taxon>
        <taxon>Tordylieae</taxon>
        <taxon>Tordyliinae</taxon>
        <taxon>Heracleum</taxon>
    </lineage>
</organism>
<proteinExistence type="predicted"/>
<sequence>MGALAPVASWSSEDDHLLKNAIETGMSFETLGKGAVQFSQKFTFQELKDRWHSLTSHASVFVEASPHIVESVDSSSTLSPETHILEYKVQKSVQRKRMNESVLDCYNPMLKRVKSSVVENGDDPRSTDHGEANQKHFESGVSNCESVQHMPNLETVSASAATAINVTESRNSIVASLHCDLHKFEEDSHSLAKEAVQPCGVSILKLNDACCCEAEIPVKSDQVSITYAESDFSSSKVPRSPIWNTSQSISEATLPEAFQVEVQERNAVDYADFSNDCDANNFEFLGYDIHSDPLDQIPCHNLENSAPGTDGHFARSASCLDLKNLEEFLFTDIDGKDIDNIPDLDSFLLDFSWGENLVNVEQSSLLGGGACPGDLVKEGKHLICSSGAPLPFIPAAHPELPTCVSDAHMLTSIPDADNPELHISCALEAQSSPTEPAASPELPVSCIPNTQILPSVPNVDPDLPGLCNGVICCVLNTEDTEIPCNDDALIKLSSQPLSRNKGQVRGPNTMNRAENKEQPRPPCESIQSQILSDLGINLPFIIRGE</sequence>
<dbReference type="PANTHER" id="PTHR13233:SF0">
    <property type="entry name" value="MICROSPHERULE PROTEIN 1"/>
    <property type="match status" value="1"/>
</dbReference>
<evidence type="ECO:0000313" key="4">
    <source>
        <dbReference type="Proteomes" id="UP001237642"/>
    </source>
</evidence>
<feature type="region of interest" description="Disordered" evidence="1">
    <location>
        <begin position="117"/>
        <end position="141"/>
    </location>
</feature>
<dbReference type="GO" id="GO:0031011">
    <property type="term" value="C:Ino80 complex"/>
    <property type="evidence" value="ECO:0007669"/>
    <property type="project" value="InterPro"/>
</dbReference>
<feature type="compositionally biased region" description="Basic and acidic residues" evidence="1">
    <location>
        <begin position="122"/>
        <end position="138"/>
    </location>
</feature>
<evidence type="ECO:0000313" key="3">
    <source>
        <dbReference type="EMBL" id="KAK1362330.1"/>
    </source>
</evidence>